<keyword evidence="2" id="KW-1185">Reference proteome</keyword>
<dbReference type="KEGG" id="saes:HBH39_10615"/>
<accession>A0A6G9QM05</accession>
<protein>
    <submittedName>
        <fullName evidence="1">Nucleotidyltransferase family protein</fullName>
    </submittedName>
</protein>
<dbReference type="Pfam" id="PF06042">
    <property type="entry name" value="NTP_transf_6"/>
    <property type="match status" value="1"/>
</dbReference>
<organism evidence="1 2">
    <name type="scientific">Shewanella aestuarii</name>
    <dbReference type="NCBI Taxonomy" id="1028752"/>
    <lineage>
        <taxon>Bacteria</taxon>
        <taxon>Pseudomonadati</taxon>
        <taxon>Pseudomonadota</taxon>
        <taxon>Gammaproteobacteria</taxon>
        <taxon>Alteromonadales</taxon>
        <taxon>Shewanellaceae</taxon>
        <taxon>Shewanella</taxon>
    </lineage>
</organism>
<name>A0A6G9QM05_9GAMM</name>
<dbReference type="GO" id="GO:0016740">
    <property type="term" value="F:transferase activity"/>
    <property type="evidence" value="ECO:0007669"/>
    <property type="project" value="UniProtKB-KW"/>
</dbReference>
<reference evidence="1 2" key="1">
    <citation type="submission" date="2020-03" db="EMBL/GenBank/DDBJ databases">
        <title>Complete genome sequence of Shewanella sp.</title>
        <authorList>
            <person name="Kim Y.-S."/>
            <person name="Kim S.-J."/>
            <person name="Jung H.-K."/>
            <person name="Kim K.-H."/>
        </authorList>
    </citation>
    <scope>NUCLEOTIDE SEQUENCE [LARGE SCALE GENOMIC DNA]</scope>
    <source>
        <strain evidence="1 2">PN3F2</strain>
    </source>
</reference>
<proteinExistence type="predicted"/>
<dbReference type="InterPro" id="IPR009267">
    <property type="entry name" value="NTP_transf_6"/>
</dbReference>
<dbReference type="Proteomes" id="UP000502608">
    <property type="component" value="Chromosome"/>
</dbReference>
<evidence type="ECO:0000313" key="1">
    <source>
        <dbReference type="EMBL" id="QIR14879.1"/>
    </source>
</evidence>
<dbReference type="AlphaFoldDB" id="A0A6G9QM05"/>
<gene>
    <name evidence="1" type="ORF">HBH39_10615</name>
</gene>
<evidence type="ECO:0000313" key="2">
    <source>
        <dbReference type="Proteomes" id="UP000502608"/>
    </source>
</evidence>
<sequence>MLRLNNKLMPVNIESKLAQQLVSWIKQDAMRMQVLEACATVFTELAIDDWLIAAGFVRNLVWDKLHDYEACKLNDIDVIYYCRHDTNEIRDKTIELQLSRLIPPEIAGLLSVKNQARMHTRNTDDAYQSCVDAMSYWPEKQTAVGVKLTRPSNMSSLEHQIEVKNFFGLQSLFDLSLSHNPKRDMTVFEQRVEQKRWLVNYRKLTLISKK</sequence>
<dbReference type="PANTHER" id="PTHR39166">
    <property type="entry name" value="BLL1166 PROTEIN"/>
    <property type="match status" value="1"/>
</dbReference>
<dbReference type="EMBL" id="CP050313">
    <property type="protein sequence ID" value="QIR14879.1"/>
    <property type="molecule type" value="Genomic_DNA"/>
</dbReference>
<keyword evidence="1" id="KW-0808">Transferase</keyword>
<dbReference type="PANTHER" id="PTHR39166:SF1">
    <property type="entry name" value="BLL1166 PROTEIN"/>
    <property type="match status" value="1"/>
</dbReference>